<evidence type="ECO:0000256" key="1">
    <source>
        <dbReference type="SAM" id="MobiDB-lite"/>
    </source>
</evidence>
<feature type="compositionally biased region" description="Low complexity" evidence="1">
    <location>
        <begin position="90"/>
        <end position="107"/>
    </location>
</feature>
<sequence>MIQSRKALIVALAALAVVSAGAYYAARTLNESGQAPVAVKTPPLAHVASEPSAFARAPAEMASGSALELTDASKSAQVPGSASAGGPGGPAVSTPGAPSEQEQQRQAALQQALQKMQALLNSGQRDPATVAAALADAEKANGSPIMGGVNLEALRNNMQVLGQMQQIAQQMQGMEALQNGASQVDAQAQAAFMEKRSQLMALQRQMRSDIMAPGQGPAAATGQVPTIPRGQ</sequence>
<feature type="signal peptide" evidence="2">
    <location>
        <begin position="1"/>
        <end position="22"/>
    </location>
</feature>
<proteinExistence type="predicted"/>
<dbReference type="Proteomes" id="UP000068016">
    <property type="component" value="Unassembled WGS sequence"/>
</dbReference>
<evidence type="ECO:0000313" key="3">
    <source>
        <dbReference type="EMBL" id="KWN22007.1"/>
    </source>
</evidence>
<dbReference type="AlphaFoldDB" id="A0A119VNZ1"/>
<keyword evidence="2" id="KW-0732">Signal</keyword>
<name>A0A119VNZ1_9BURK</name>
<evidence type="ECO:0000256" key="2">
    <source>
        <dbReference type="SAM" id="SignalP"/>
    </source>
</evidence>
<gene>
    <name evidence="3" type="ORF">WT83_04870</name>
</gene>
<accession>A0A119VNZ1</accession>
<reference evidence="3 4" key="1">
    <citation type="submission" date="2015-11" db="EMBL/GenBank/DDBJ databases">
        <title>Expanding the genomic diversity of Burkholderia species for the development of highly accurate diagnostics.</title>
        <authorList>
            <person name="Sahl J."/>
            <person name="Keim P."/>
            <person name="Wagner D."/>
        </authorList>
    </citation>
    <scope>NUCLEOTIDE SEQUENCE [LARGE SCALE GENOMIC DNA]</scope>
    <source>
        <strain evidence="3 4">MSMB793WGS</strain>
    </source>
</reference>
<comment type="caution">
    <text evidence="3">The sequence shown here is derived from an EMBL/GenBank/DDBJ whole genome shotgun (WGS) entry which is preliminary data.</text>
</comment>
<evidence type="ECO:0000313" key="4">
    <source>
        <dbReference type="Proteomes" id="UP000068016"/>
    </source>
</evidence>
<organism evidence="3 4">
    <name type="scientific">Burkholderia territorii</name>
    <dbReference type="NCBI Taxonomy" id="1503055"/>
    <lineage>
        <taxon>Bacteria</taxon>
        <taxon>Pseudomonadati</taxon>
        <taxon>Pseudomonadota</taxon>
        <taxon>Betaproteobacteria</taxon>
        <taxon>Burkholderiales</taxon>
        <taxon>Burkholderiaceae</taxon>
        <taxon>Burkholderia</taxon>
        <taxon>Burkholderia cepacia complex</taxon>
    </lineage>
</organism>
<feature type="region of interest" description="Disordered" evidence="1">
    <location>
        <begin position="212"/>
        <end position="231"/>
    </location>
</feature>
<dbReference type="RefSeq" id="WP_060346265.1">
    <property type="nucleotide sequence ID" value="NZ_LPLZ01000017.1"/>
</dbReference>
<feature type="region of interest" description="Disordered" evidence="1">
    <location>
        <begin position="65"/>
        <end position="107"/>
    </location>
</feature>
<dbReference type="EMBL" id="LPLZ01000017">
    <property type="protein sequence ID" value="KWN22007.1"/>
    <property type="molecule type" value="Genomic_DNA"/>
</dbReference>
<feature type="chain" id="PRO_5007163232" evidence="2">
    <location>
        <begin position="23"/>
        <end position="231"/>
    </location>
</feature>
<protein>
    <submittedName>
        <fullName evidence="3">Uncharacterized protein</fullName>
    </submittedName>
</protein>
<feature type="compositionally biased region" description="Low complexity" evidence="1">
    <location>
        <begin position="212"/>
        <end position="223"/>
    </location>
</feature>